<dbReference type="AlphaFoldDB" id="A0AAD3H0W6"/>
<sequence>MKAAFLFSIFFNDVVTIANADSSLGESRISFARKLFNNAEMLHYMNEEHPLTKSIAMMASNAEDTLSLQCGLDTFNIYEKLGGIYYLDDQYHKDADGYASYCSDFSKCDFSGYNLTECTSAGGIVSYITLEFCAGGEYHEHVELVNVPHCIAPSCGKSVTMKEIVVGFAVPVYKLIQSANGLNTTIRSDDDMTETNILSDLGFVSCTDSMKDNISSKALRKSAKPASYNMPQSGVSTFTISAVSISLASLTIGALLWSS</sequence>
<keyword evidence="1" id="KW-0472">Membrane</keyword>
<keyword evidence="2" id="KW-0732">Signal</keyword>
<feature type="transmembrane region" description="Helical" evidence="1">
    <location>
        <begin position="238"/>
        <end position="257"/>
    </location>
</feature>
<evidence type="ECO:0000313" key="4">
    <source>
        <dbReference type="Proteomes" id="UP001054902"/>
    </source>
</evidence>
<comment type="caution">
    <text evidence="3">The sequence shown here is derived from an EMBL/GenBank/DDBJ whole genome shotgun (WGS) entry which is preliminary data.</text>
</comment>
<protein>
    <submittedName>
        <fullName evidence="3">Uncharacterized protein</fullName>
    </submittedName>
</protein>
<evidence type="ECO:0000256" key="2">
    <source>
        <dbReference type="SAM" id="SignalP"/>
    </source>
</evidence>
<feature type="chain" id="PRO_5041902985" evidence="2">
    <location>
        <begin position="21"/>
        <end position="259"/>
    </location>
</feature>
<dbReference type="Proteomes" id="UP001054902">
    <property type="component" value="Unassembled WGS sequence"/>
</dbReference>
<keyword evidence="4" id="KW-1185">Reference proteome</keyword>
<gene>
    <name evidence="3" type="ORF">CTEN210_02467</name>
</gene>
<proteinExistence type="predicted"/>
<reference evidence="3 4" key="1">
    <citation type="journal article" date="2021" name="Sci. Rep.">
        <title>The genome of the diatom Chaetoceros tenuissimus carries an ancient integrated fragment of an extant virus.</title>
        <authorList>
            <person name="Hongo Y."/>
            <person name="Kimura K."/>
            <person name="Takaki Y."/>
            <person name="Yoshida Y."/>
            <person name="Baba S."/>
            <person name="Kobayashi G."/>
            <person name="Nagasaki K."/>
            <person name="Hano T."/>
            <person name="Tomaru Y."/>
        </authorList>
    </citation>
    <scope>NUCLEOTIDE SEQUENCE [LARGE SCALE GENOMIC DNA]</scope>
    <source>
        <strain evidence="3 4">NIES-3715</strain>
    </source>
</reference>
<accession>A0AAD3H0W6</accession>
<name>A0AAD3H0W6_9STRA</name>
<keyword evidence="1" id="KW-0812">Transmembrane</keyword>
<evidence type="ECO:0000313" key="3">
    <source>
        <dbReference type="EMBL" id="GFH45993.1"/>
    </source>
</evidence>
<evidence type="ECO:0000256" key="1">
    <source>
        <dbReference type="SAM" id="Phobius"/>
    </source>
</evidence>
<organism evidence="3 4">
    <name type="scientific">Chaetoceros tenuissimus</name>
    <dbReference type="NCBI Taxonomy" id="426638"/>
    <lineage>
        <taxon>Eukaryota</taxon>
        <taxon>Sar</taxon>
        <taxon>Stramenopiles</taxon>
        <taxon>Ochrophyta</taxon>
        <taxon>Bacillariophyta</taxon>
        <taxon>Coscinodiscophyceae</taxon>
        <taxon>Chaetocerotophycidae</taxon>
        <taxon>Chaetocerotales</taxon>
        <taxon>Chaetocerotaceae</taxon>
        <taxon>Chaetoceros</taxon>
    </lineage>
</organism>
<dbReference type="EMBL" id="BLLK01000022">
    <property type="protein sequence ID" value="GFH45993.1"/>
    <property type="molecule type" value="Genomic_DNA"/>
</dbReference>
<feature type="signal peptide" evidence="2">
    <location>
        <begin position="1"/>
        <end position="20"/>
    </location>
</feature>
<keyword evidence="1" id="KW-1133">Transmembrane helix</keyword>